<accession>A0ABZ0PD89</accession>
<dbReference type="PROSITE" id="PS51819">
    <property type="entry name" value="VOC"/>
    <property type="match status" value="1"/>
</dbReference>
<dbReference type="CDD" id="cd07262">
    <property type="entry name" value="VOC_like"/>
    <property type="match status" value="1"/>
</dbReference>
<reference evidence="2 3" key="1">
    <citation type="submission" date="2023-11" db="EMBL/GenBank/DDBJ databases">
        <title>Arctic aerobic anoxygenic photoheterotroph Sediminicoccus rosea KRV36 adapts its photosynthesis to long days of polar summer.</title>
        <authorList>
            <person name="Tomasch J."/>
            <person name="Kopejtka K."/>
            <person name="Bily T."/>
            <person name="Gardiner A.T."/>
            <person name="Gardian Z."/>
            <person name="Shivaramu S."/>
            <person name="Koblizek M."/>
            <person name="Engelhardt F."/>
            <person name="Kaftan D."/>
        </authorList>
    </citation>
    <scope>NUCLEOTIDE SEQUENCE [LARGE SCALE GENOMIC DNA]</scope>
    <source>
        <strain evidence="2 3">R-30</strain>
    </source>
</reference>
<evidence type="ECO:0000313" key="2">
    <source>
        <dbReference type="EMBL" id="WPB83256.1"/>
    </source>
</evidence>
<dbReference type="PANTHER" id="PTHR35006">
    <property type="entry name" value="GLYOXALASE FAMILY PROTEIN (AFU_ORTHOLOGUE AFUA_5G14830)"/>
    <property type="match status" value="1"/>
</dbReference>
<dbReference type="Pfam" id="PF00903">
    <property type="entry name" value="Glyoxalase"/>
    <property type="match status" value="1"/>
</dbReference>
<evidence type="ECO:0000259" key="1">
    <source>
        <dbReference type="PROSITE" id="PS51819"/>
    </source>
</evidence>
<keyword evidence="3" id="KW-1185">Reference proteome</keyword>
<sequence length="128" mass="13689">MAGALMLDHVSITVSELARSAPFYDAVMAALGVPCVWREAGAIGYGARDSGEGYLTVRQCPGVLADRRHWAFRARDRAAVRAFHAAGLAAGGQDDGAPGPRPEYHPHYYAAFLRDPDGNRVEAVCHAP</sequence>
<gene>
    <name evidence="2" type="ORF">R9Z33_14190</name>
</gene>
<name>A0ABZ0PD89_9PROT</name>
<evidence type="ECO:0000313" key="3">
    <source>
        <dbReference type="Proteomes" id="UP001305521"/>
    </source>
</evidence>
<proteinExistence type="predicted"/>
<dbReference type="EMBL" id="CP137852">
    <property type="protein sequence ID" value="WPB83256.1"/>
    <property type="molecule type" value="Genomic_DNA"/>
</dbReference>
<protein>
    <submittedName>
        <fullName evidence="2">VOC family protein</fullName>
    </submittedName>
</protein>
<dbReference type="InterPro" id="IPR029068">
    <property type="entry name" value="Glyas_Bleomycin-R_OHBP_Dase"/>
</dbReference>
<dbReference type="InterPro" id="IPR004360">
    <property type="entry name" value="Glyas_Fos-R_dOase_dom"/>
</dbReference>
<dbReference type="SUPFAM" id="SSF54593">
    <property type="entry name" value="Glyoxalase/Bleomycin resistance protein/Dihydroxybiphenyl dioxygenase"/>
    <property type="match status" value="1"/>
</dbReference>
<dbReference type="RefSeq" id="WP_318647233.1">
    <property type="nucleotide sequence ID" value="NZ_CP137852.1"/>
</dbReference>
<organism evidence="2 3">
    <name type="scientific">Sediminicoccus rosea</name>
    <dbReference type="NCBI Taxonomy" id="1225128"/>
    <lineage>
        <taxon>Bacteria</taxon>
        <taxon>Pseudomonadati</taxon>
        <taxon>Pseudomonadota</taxon>
        <taxon>Alphaproteobacteria</taxon>
        <taxon>Acetobacterales</taxon>
        <taxon>Roseomonadaceae</taxon>
        <taxon>Sediminicoccus</taxon>
    </lineage>
</organism>
<dbReference type="PANTHER" id="PTHR35006:SF2">
    <property type="entry name" value="GLYOXALASE FAMILY PROTEIN (AFU_ORTHOLOGUE AFUA_5G14830)"/>
    <property type="match status" value="1"/>
</dbReference>
<dbReference type="Gene3D" id="3.10.180.10">
    <property type="entry name" value="2,3-Dihydroxybiphenyl 1,2-Dioxygenase, domain 1"/>
    <property type="match status" value="1"/>
</dbReference>
<dbReference type="InterPro" id="IPR037523">
    <property type="entry name" value="VOC_core"/>
</dbReference>
<feature type="domain" description="VOC" evidence="1">
    <location>
        <begin position="6"/>
        <end position="126"/>
    </location>
</feature>
<dbReference type="Proteomes" id="UP001305521">
    <property type="component" value="Chromosome"/>
</dbReference>